<keyword evidence="1" id="KW-0479">Metal-binding</keyword>
<comment type="caution">
    <text evidence="2">The sequence shown here is derived from an EMBL/GenBank/DDBJ whole genome shotgun (WGS) entry which is preliminary data.</text>
</comment>
<dbReference type="GO" id="GO:0005524">
    <property type="term" value="F:ATP binding"/>
    <property type="evidence" value="ECO:0007669"/>
    <property type="project" value="UniProtKB-UniRule"/>
</dbReference>
<comment type="catalytic activity">
    <reaction evidence="1">
        <text>(7R,8S)-7,8-diammoniononanoate + CO2 + ATP = (4R,5S)-dethiobiotin + ADP + phosphate + 3 H(+)</text>
        <dbReference type="Rhea" id="RHEA:15805"/>
        <dbReference type="ChEBI" id="CHEBI:15378"/>
        <dbReference type="ChEBI" id="CHEBI:16526"/>
        <dbReference type="ChEBI" id="CHEBI:30616"/>
        <dbReference type="ChEBI" id="CHEBI:43474"/>
        <dbReference type="ChEBI" id="CHEBI:149469"/>
        <dbReference type="ChEBI" id="CHEBI:149473"/>
        <dbReference type="ChEBI" id="CHEBI:456216"/>
        <dbReference type="EC" id="6.3.3.3"/>
    </reaction>
</comment>
<feature type="binding site" evidence="1">
    <location>
        <position position="37"/>
    </location>
    <ligand>
        <name>substrate</name>
    </ligand>
</feature>
<dbReference type="RefSeq" id="WP_193930061.1">
    <property type="nucleotide sequence ID" value="NZ_JADEYC010000042.1"/>
</dbReference>
<dbReference type="GO" id="GO:0000287">
    <property type="term" value="F:magnesium ion binding"/>
    <property type="evidence" value="ECO:0007669"/>
    <property type="project" value="UniProtKB-UniRule"/>
</dbReference>
<gene>
    <name evidence="1 2" type="primary">bioD</name>
    <name evidence="2" type="ORF">IQ251_18340</name>
</gene>
<accession>A0A929G189</accession>
<dbReference type="NCBIfam" id="TIGR00347">
    <property type="entry name" value="bioD"/>
    <property type="match status" value="1"/>
</dbReference>
<dbReference type="EMBL" id="JADEYC010000042">
    <property type="protein sequence ID" value="MBE9376415.1"/>
    <property type="molecule type" value="Genomic_DNA"/>
</dbReference>
<dbReference type="InterPro" id="IPR004472">
    <property type="entry name" value="DTB_synth_BioD"/>
</dbReference>
<dbReference type="CDD" id="cd03109">
    <property type="entry name" value="DTBS"/>
    <property type="match status" value="1"/>
</dbReference>
<keyword evidence="1" id="KW-0067">ATP-binding</keyword>
<sequence length="220" mass="22685">MITVVTGTGTGVGKTVAAAALAVHIGPDCIVAKPVQTGIGDDETDIGAVRRLAGCPVVEFTRLRDPLAPDTAARLRAERIPRVGEHAARVRELAAAHEHVIIEGAGGLLVRLDTAGGTLRDLAADLARDHPVRIHVVTGIALGALNHAALTVEALAARDLRPTGLVLGAVPEAPGLAERCNLADLPRVTGVPIAAALPDAAGSLDPEIFRERARTWFAAP</sequence>
<comment type="cofactor">
    <cofactor evidence="1">
        <name>Mg(2+)</name>
        <dbReference type="ChEBI" id="CHEBI:18420"/>
    </cofactor>
</comment>
<feature type="binding site" evidence="1">
    <location>
        <position position="103"/>
    </location>
    <ligand>
        <name>Mg(2+)</name>
        <dbReference type="ChEBI" id="CHEBI:18420"/>
    </ligand>
</feature>
<dbReference type="EC" id="6.3.3.3" evidence="1"/>
<comment type="subunit">
    <text evidence="1">Homodimer.</text>
</comment>
<feature type="binding site" evidence="1">
    <location>
        <begin position="11"/>
        <end position="16"/>
    </location>
    <ligand>
        <name>ATP</name>
        <dbReference type="ChEBI" id="CHEBI:30616"/>
    </ligand>
</feature>
<keyword evidence="1" id="KW-0547">Nucleotide-binding</keyword>
<dbReference type="Gene3D" id="3.40.50.300">
    <property type="entry name" value="P-loop containing nucleotide triphosphate hydrolases"/>
    <property type="match status" value="1"/>
</dbReference>
<dbReference type="AlphaFoldDB" id="A0A929G189"/>
<keyword evidence="1 2" id="KW-0436">Ligase</keyword>
<comment type="pathway">
    <text evidence="1">Cofactor biosynthesis; biotin biosynthesis; biotin from 7,8-diaminononanoate: step 1/2.</text>
</comment>
<dbReference type="GO" id="GO:0004141">
    <property type="term" value="F:dethiobiotin synthase activity"/>
    <property type="evidence" value="ECO:0007669"/>
    <property type="project" value="UniProtKB-UniRule"/>
</dbReference>
<dbReference type="SUPFAM" id="SSF52540">
    <property type="entry name" value="P-loop containing nucleoside triphosphate hydrolases"/>
    <property type="match status" value="1"/>
</dbReference>
<organism evidence="2 3">
    <name type="scientific">Saccharopolyspora montiporae</name>
    <dbReference type="NCBI Taxonomy" id="2781240"/>
    <lineage>
        <taxon>Bacteria</taxon>
        <taxon>Bacillati</taxon>
        <taxon>Actinomycetota</taxon>
        <taxon>Actinomycetes</taxon>
        <taxon>Pseudonocardiales</taxon>
        <taxon>Pseudonocardiaceae</taxon>
        <taxon>Saccharopolyspora</taxon>
    </lineage>
</organism>
<proteinExistence type="inferred from homology"/>
<evidence type="ECO:0000313" key="3">
    <source>
        <dbReference type="Proteomes" id="UP000598360"/>
    </source>
</evidence>
<reference evidence="2" key="1">
    <citation type="submission" date="2020-10" db="EMBL/GenBank/DDBJ databases">
        <title>Diversity and distribution of actinomycetes associated with coral in the coast of Hainan.</title>
        <authorList>
            <person name="Li F."/>
        </authorList>
    </citation>
    <scope>NUCLEOTIDE SEQUENCE</scope>
    <source>
        <strain evidence="2">HNM0983</strain>
    </source>
</reference>
<dbReference type="PIRSF" id="PIRSF006755">
    <property type="entry name" value="DTB_synth"/>
    <property type="match status" value="1"/>
</dbReference>
<keyword evidence="1" id="KW-0460">Magnesium</keyword>
<evidence type="ECO:0000313" key="2">
    <source>
        <dbReference type="EMBL" id="MBE9376415.1"/>
    </source>
</evidence>
<comment type="caution">
    <text evidence="1">Lacks conserved residue(s) required for the propagation of feature annotation.</text>
</comment>
<keyword evidence="3" id="KW-1185">Reference proteome</keyword>
<keyword evidence="1" id="KW-0963">Cytoplasm</keyword>
<feature type="active site" evidence="1">
    <location>
        <position position="33"/>
    </location>
</feature>
<evidence type="ECO:0000256" key="1">
    <source>
        <dbReference type="HAMAP-Rule" id="MF_00336"/>
    </source>
</evidence>
<feature type="binding site" evidence="1">
    <location>
        <position position="15"/>
    </location>
    <ligand>
        <name>Mg(2+)</name>
        <dbReference type="ChEBI" id="CHEBI:18420"/>
    </ligand>
</feature>
<dbReference type="Proteomes" id="UP000598360">
    <property type="component" value="Unassembled WGS sequence"/>
</dbReference>
<dbReference type="PANTHER" id="PTHR43210">
    <property type="entry name" value="DETHIOBIOTIN SYNTHETASE"/>
    <property type="match status" value="1"/>
</dbReference>
<dbReference type="GO" id="GO:0009102">
    <property type="term" value="P:biotin biosynthetic process"/>
    <property type="evidence" value="ECO:0007669"/>
    <property type="project" value="UniProtKB-UniRule"/>
</dbReference>
<keyword evidence="1" id="KW-0093">Biotin biosynthesis</keyword>
<dbReference type="InterPro" id="IPR027417">
    <property type="entry name" value="P-loop_NTPase"/>
</dbReference>
<name>A0A929G189_9PSEU</name>
<comment type="subcellular location">
    <subcellularLocation>
        <location evidence="1">Cytoplasm</location>
    </subcellularLocation>
</comment>
<dbReference type="HAMAP" id="MF_00336">
    <property type="entry name" value="BioD"/>
    <property type="match status" value="1"/>
</dbReference>
<dbReference type="Pfam" id="PF13500">
    <property type="entry name" value="AAA_26"/>
    <property type="match status" value="1"/>
</dbReference>
<comment type="similarity">
    <text evidence="1">Belongs to the dethiobiotin synthetase family.</text>
</comment>
<feature type="binding site" evidence="1">
    <location>
        <begin position="103"/>
        <end position="106"/>
    </location>
    <ligand>
        <name>ATP</name>
        <dbReference type="ChEBI" id="CHEBI:30616"/>
    </ligand>
</feature>
<dbReference type="GO" id="GO:0005829">
    <property type="term" value="C:cytosol"/>
    <property type="evidence" value="ECO:0007669"/>
    <property type="project" value="TreeGrafter"/>
</dbReference>
<feature type="binding site" evidence="1">
    <location>
        <position position="45"/>
    </location>
    <ligand>
        <name>Mg(2+)</name>
        <dbReference type="ChEBI" id="CHEBI:18420"/>
    </ligand>
</feature>
<comment type="function">
    <text evidence="1">Catalyzes a mechanistically unusual reaction, the ATP-dependent insertion of CO2 between the N7 and N8 nitrogen atoms of 7,8-diaminopelargonic acid (DAPA, also called 7,8-diammoniononanoate) to form a ureido ring.</text>
</comment>
<dbReference type="PANTHER" id="PTHR43210:SF5">
    <property type="entry name" value="DETHIOBIOTIN SYNTHETASE"/>
    <property type="match status" value="1"/>
</dbReference>
<protein>
    <recommendedName>
        <fullName evidence="1">ATP-dependent dethiobiotin synthetase BioD</fullName>
        <ecNumber evidence="1">6.3.3.3</ecNumber>
    </recommendedName>
    <alternativeName>
        <fullName evidence="1">DTB synthetase</fullName>
        <shortName evidence="1">DTBS</shortName>
    </alternativeName>
    <alternativeName>
        <fullName evidence="1">Dethiobiotin synthase</fullName>
    </alternativeName>
</protein>
<feature type="binding site" evidence="1">
    <location>
        <position position="45"/>
    </location>
    <ligand>
        <name>ATP</name>
        <dbReference type="ChEBI" id="CHEBI:30616"/>
    </ligand>
</feature>